<evidence type="ECO:0000313" key="2">
    <source>
        <dbReference type="EMBL" id="KAH3685284.1"/>
    </source>
</evidence>
<dbReference type="EMBL" id="JAEUBG010002063">
    <property type="protein sequence ID" value="KAH3685284.1"/>
    <property type="molecule type" value="Genomic_DNA"/>
</dbReference>
<keyword evidence="3" id="KW-1185">Reference proteome</keyword>
<dbReference type="Proteomes" id="UP000774326">
    <property type="component" value="Unassembled WGS sequence"/>
</dbReference>
<gene>
    <name evidence="2" type="ORF">WICPIJ_003758</name>
</gene>
<comment type="caution">
    <text evidence="2">The sequence shown here is derived from an EMBL/GenBank/DDBJ whole genome shotgun (WGS) entry which is preliminary data.</text>
</comment>
<feature type="compositionally biased region" description="Polar residues" evidence="1">
    <location>
        <begin position="89"/>
        <end position="107"/>
    </location>
</feature>
<organism evidence="2 3">
    <name type="scientific">Wickerhamomyces pijperi</name>
    <name type="common">Yeast</name>
    <name type="synonym">Pichia pijperi</name>
    <dbReference type="NCBI Taxonomy" id="599730"/>
    <lineage>
        <taxon>Eukaryota</taxon>
        <taxon>Fungi</taxon>
        <taxon>Dikarya</taxon>
        <taxon>Ascomycota</taxon>
        <taxon>Saccharomycotina</taxon>
        <taxon>Saccharomycetes</taxon>
        <taxon>Phaffomycetales</taxon>
        <taxon>Wickerhamomycetaceae</taxon>
        <taxon>Wickerhamomyces</taxon>
    </lineage>
</organism>
<evidence type="ECO:0000313" key="3">
    <source>
        <dbReference type="Proteomes" id="UP000774326"/>
    </source>
</evidence>
<reference evidence="2" key="1">
    <citation type="journal article" date="2021" name="Open Biol.">
        <title>Shared evolutionary footprints suggest mitochondrial oxidative damage underlies multiple complex I losses in fungi.</title>
        <authorList>
            <person name="Schikora-Tamarit M.A."/>
            <person name="Marcet-Houben M."/>
            <person name="Nosek J."/>
            <person name="Gabaldon T."/>
        </authorList>
    </citation>
    <scope>NUCLEOTIDE SEQUENCE</scope>
    <source>
        <strain evidence="2">CBS2887</strain>
    </source>
</reference>
<feature type="region of interest" description="Disordered" evidence="1">
    <location>
        <begin position="71"/>
        <end position="107"/>
    </location>
</feature>
<accession>A0A9P8Q9B4</accession>
<reference evidence="2" key="2">
    <citation type="submission" date="2021-01" db="EMBL/GenBank/DDBJ databases">
        <authorList>
            <person name="Schikora-Tamarit M.A."/>
        </authorList>
    </citation>
    <scope>NUCLEOTIDE SEQUENCE</scope>
    <source>
        <strain evidence="2">CBS2887</strain>
    </source>
</reference>
<name>A0A9P8Q9B4_WICPI</name>
<sequence length="107" mass="11863">MTSRESISTLLTLFKGTRSIIGSHLTQRQTQICDFYKSSILTKQLRVHDEMWDELSQLAQESRAKESVAVRLSSASAGSKSAKDLGKRSYSTKASPPVTENKNKNVS</sequence>
<protein>
    <submittedName>
        <fullName evidence="2">Uncharacterized protein</fullName>
    </submittedName>
</protein>
<dbReference type="OrthoDB" id="10542223at2759"/>
<proteinExistence type="predicted"/>
<dbReference type="AlphaFoldDB" id="A0A9P8Q9B4"/>
<evidence type="ECO:0000256" key="1">
    <source>
        <dbReference type="SAM" id="MobiDB-lite"/>
    </source>
</evidence>